<evidence type="ECO:0000256" key="3">
    <source>
        <dbReference type="ARBA" id="ARBA00008178"/>
    </source>
</evidence>
<dbReference type="InterPro" id="IPR016040">
    <property type="entry name" value="NAD(P)-bd_dom"/>
</dbReference>
<evidence type="ECO:0000256" key="7">
    <source>
        <dbReference type="ARBA" id="ARBA00023239"/>
    </source>
</evidence>
<evidence type="ECO:0000256" key="4">
    <source>
        <dbReference type="ARBA" id="ARBA00011990"/>
    </source>
</evidence>
<keyword evidence="11" id="KW-1185">Reference proteome</keyword>
<reference evidence="10 11" key="1">
    <citation type="journal article" date="2023" name="Microbiol. Spectr.">
        <title>Symbiosis of Carpenter Bees with Uncharacterized Lactic Acid Bacteria Showing NAD Auxotrophy.</title>
        <authorList>
            <person name="Kawasaki S."/>
            <person name="Ozawa K."/>
            <person name="Mori T."/>
            <person name="Yamamoto A."/>
            <person name="Ito M."/>
            <person name="Ohkuma M."/>
            <person name="Sakamoto M."/>
            <person name="Matsutani M."/>
        </authorList>
    </citation>
    <scope>NUCLEOTIDE SEQUENCE [LARGE SCALE GENOMIC DNA]</scope>
    <source>
        <strain evidence="10 11">Kim37-2</strain>
    </source>
</reference>
<sequence length="340" mass="38114">MSDESIQRPLITGGAGFIGSNFVHYLSSQAPSVHPVVFDALTYAANVQNLNGIDPASYDFVCGDIRDGEVLERVVSDYQIDAIVNFAAESHNDNSIVDAAPFISTNVVGTYTLLELARRHNLRFHQVSTDEVYGDLALDDPGRFTESSPYRPSSPYSASKAAADHLVRAWFRTYGVRVTLSNCSNNYGPRQHVEKFIPRQITNILDGRRPRLYGDGSAVRDWIGVEDDCSAIWTIVTRGQIGQTYLIGANGEHSNREVLELILQLMGRPGDDYIQVADRPGGDRRYALDASKLTQQLDWQPKQRDFTAGLAATIDWYRVHRDWWQSSKARTEERYLSQGH</sequence>
<dbReference type="NCBIfam" id="TIGR01181">
    <property type="entry name" value="dTDP_gluc_dehyt"/>
    <property type="match status" value="1"/>
</dbReference>
<feature type="domain" description="NAD(P)-binding" evidence="9">
    <location>
        <begin position="10"/>
        <end position="303"/>
    </location>
</feature>
<proteinExistence type="inferred from homology"/>
<evidence type="ECO:0000256" key="2">
    <source>
        <dbReference type="ARBA" id="ARBA00001911"/>
    </source>
</evidence>
<dbReference type="PANTHER" id="PTHR43000">
    <property type="entry name" value="DTDP-D-GLUCOSE 4,6-DEHYDRATASE-RELATED"/>
    <property type="match status" value="1"/>
</dbReference>
<evidence type="ECO:0000313" key="11">
    <source>
        <dbReference type="Proteomes" id="UP001321766"/>
    </source>
</evidence>
<keyword evidence="7 8" id="KW-0456">Lyase</keyword>
<keyword evidence="6" id="KW-0520">NAD</keyword>
<dbReference type="EMBL" id="AP026798">
    <property type="protein sequence ID" value="BDR53614.1"/>
    <property type="molecule type" value="Genomic_DNA"/>
</dbReference>
<evidence type="ECO:0000256" key="6">
    <source>
        <dbReference type="ARBA" id="ARBA00023027"/>
    </source>
</evidence>
<dbReference type="SUPFAM" id="SSF51735">
    <property type="entry name" value="NAD(P)-binding Rossmann-fold domains"/>
    <property type="match status" value="1"/>
</dbReference>
<evidence type="ECO:0000256" key="1">
    <source>
        <dbReference type="ARBA" id="ARBA00001539"/>
    </source>
</evidence>
<dbReference type="Gene3D" id="3.90.25.10">
    <property type="entry name" value="UDP-galactose 4-epimerase, domain 1"/>
    <property type="match status" value="1"/>
</dbReference>
<dbReference type="Proteomes" id="UP001321766">
    <property type="component" value="Chromosome"/>
</dbReference>
<dbReference type="Gene3D" id="3.40.50.720">
    <property type="entry name" value="NAD(P)-binding Rossmann-like Domain"/>
    <property type="match status" value="1"/>
</dbReference>
<evidence type="ECO:0000256" key="5">
    <source>
        <dbReference type="ARBA" id="ARBA00016977"/>
    </source>
</evidence>
<dbReference type="EC" id="4.2.1.46" evidence="4 8"/>
<protein>
    <recommendedName>
        <fullName evidence="5 8">dTDP-glucose 4,6-dehydratase</fullName>
        <ecNumber evidence="4 8">4.2.1.46</ecNumber>
    </recommendedName>
</protein>
<name>A0ABN6SBW9_9BIFI</name>
<evidence type="ECO:0000259" key="9">
    <source>
        <dbReference type="Pfam" id="PF16363"/>
    </source>
</evidence>
<dbReference type="InterPro" id="IPR005888">
    <property type="entry name" value="dTDP_Gluc_deHydtase"/>
</dbReference>
<evidence type="ECO:0000313" key="10">
    <source>
        <dbReference type="EMBL" id="BDR53614.1"/>
    </source>
</evidence>
<comment type="cofactor">
    <cofactor evidence="2 8">
        <name>NAD(+)</name>
        <dbReference type="ChEBI" id="CHEBI:57540"/>
    </cofactor>
</comment>
<accession>A0ABN6SBW9</accession>
<gene>
    <name evidence="10" type="primary">rmlB2</name>
    <name evidence="10" type="ORF">KIM372_15210</name>
</gene>
<evidence type="ECO:0000256" key="8">
    <source>
        <dbReference type="RuleBase" id="RU004473"/>
    </source>
</evidence>
<comment type="catalytic activity">
    <reaction evidence="1 8">
        <text>dTDP-alpha-D-glucose = dTDP-4-dehydro-6-deoxy-alpha-D-glucose + H2O</text>
        <dbReference type="Rhea" id="RHEA:17221"/>
        <dbReference type="ChEBI" id="CHEBI:15377"/>
        <dbReference type="ChEBI" id="CHEBI:57477"/>
        <dbReference type="ChEBI" id="CHEBI:57649"/>
        <dbReference type="EC" id="4.2.1.46"/>
    </reaction>
</comment>
<dbReference type="InterPro" id="IPR036291">
    <property type="entry name" value="NAD(P)-bd_dom_sf"/>
</dbReference>
<dbReference type="Pfam" id="PF16363">
    <property type="entry name" value="GDP_Man_Dehyd"/>
    <property type="match status" value="1"/>
</dbReference>
<dbReference type="CDD" id="cd05246">
    <property type="entry name" value="dTDP_GD_SDR_e"/>
    <property type="match status" value="1"/>
</dbReference>
<organism evidence="10 11">
    <name type="scientific">Bombiscardovia nodaiensis</name>
    <dbReference type="NCBI Taxonomy" id="2932181"/>
    <lineage>
        <taxon>Bacteria</taxon>
        <taxon>Bacillati</taxon>
        <taxon>Actinomycetota</taxon>
        <taxon>Actinomycetes</taxon>
        <taxon>Bifidobacteriales</taxon>
        <taxon>Bifidobacteriaceae</taxon>
        <taxon>Bombiscardovia</taxon>
    </lineage>
</organism>
<comment type="similarity">
    <text evidence="3 8">Belongs to the NAD(P)-dependent epimerase/dehydratase family. dTDP-glucose dehydratase subfamily.</text>
</comment>